<name>A0AAP0ES89_9MAGN</name>
<keyword evidence="3" id="KW-1185">Reference proteome</keyword>
<gene>
    <name evidence="2" type="ORF">Syun_025479</name>
</gene>
<feature type="compositionally biased region" description="Basic and acidic residues" evidence="1">
    <location>
        <begin position="179"/>
        <end position="189"/>
    </location>
</feature>
<accession>A0AAP0ES89</accession>
<dbReference type="AlphaFoldDB" id="A0AAP0ES89"/>
<evidence type="ECO:0000256" key="1">
    <source>
        <dbReference type="SAM" id="MobiDB-lite"/>
    </source>
</evidence>
<proteinExistence type="predicted"/>
<evidence type="ECO:0000313" key="2">
    <source>
        <dbReference type="EMBL" id="KAK9098434.1"/>
    </source>
</evidence>
<comment type="caution">
    <text evidence="2">The sequence shown here is derived from an EMBL/GenBank/DDBJ whole genome shotgun (WGS) entry which is preliminary data.</text>
</comment>
<dbReference type="EMBL" id="JBBNAF010000011">
    <property type="protein sequence ID" value="KAK9098434.1"/>
    <property type="molecule type" value="Genomic_DNA"/>
</dbReference>
<evidence type="ECO:0000313" key="3">
    <source>
        <dbReference type="Proteomes" id="UP001420932"/>
    </source>
</evidence>
<dbReference type="Proteomes" id="UP001420932">
    <property type="component" value="Unassembled WGS sequence"/>
</dbReference>
<feature type="region of interest" description="Disordered" evidence="1">
    <location>
        <begin position="155"/>
        <end position="205"/>
    </location>
</feature>
<reference evidence="2 3" key="1">
    <citation type="submission" date="2024-01" db="EMBL/GenBank/DDBJ databases">
        <title>Genome assemblies of Stephania.</title>
        <authorList>
            <person name="Yang L."/>
        </authorList>
    </citation>
    <scope>NUCLEOTIDE SEQUENCE [LARGE SCALE GENOMIC DNA]</scope>
    <source>
        <strain evidence="2">YNDBR</strain>
        <tissue evidence="2">Leaf</tissue>
    </source>
</reference>
<sequence>MNIWNKKTLELIGENFGGLLEIDESTRTHSHLEKAIIKVKGSKTEFFPERISFPCWDDSVILRIEHWKFADCQTGKPNFDEVTRIVPEQVDSSDSEFESIEGQIEADYFTEADWLGPVEEMLDEALVADNDQIIDMEVASINELITEFAAEGQMLSSSDGQGDDRNTHQGGNHQFSHIAPEHRATKQEETNGVQDLGAENGSSQH</sequence>
<organism evidence="2 3">
    <name type="scientific">Stephania yunnanensis</name>
    <dbReference type="NCBI Taxonomy" id="152371"/>
    <lineage>
        <taxon>Eukaryota</taxon>
        <taxon>Viridiplantae</taxon>
        <taxon>Streptophyta</taxon>
        <taxon>Embryophyta</taxon>
        <taxon>Tracheophyta</taxon>
        <taxon>Spermatophyta</taxon>
        <taxon>Magnoliopsida</taxon>
        <taxon>Ranunculales</taxon>
        <taxon>Menispermaceae</taxon>
        <taxon>Menispermoideae</taxon>
        <taxon>Cissampelideae</taxon>
        <taxon>Stephania</taxon>
    </lineage>
</organism>
<protein>
    <submittedName>
        <fullName evidence="2">Uncharacterized protein</fullName>
    </submittedName>
</protein>